<evidence type="ECO:0000256" key="3">
    <source>
        <dbReference type="ARBA" id="ARBA00022737"/>
    </source>
</evidence>
<feature type="compositionally biased region" description="Polar residues" evidence="5">
    <location>
        <begin position="309"/>
        <end position="326"/>
    </location>
</feature>
<gene>
    <name evidence="6" type="ORF">ECPE_LOCUS4953</name>
</gene>
<reference evidence="6 7" key="2">
    <citation type="submission" date="2018-11" db="EMBL/GenBank/DDBJ databases">
        <authorList>
            <consortium name="Pathogen Informatics"/>
        </authorList>
    </citation>
    <scope>NUCLEOTIDE SEQUENCE [LARGE SCALE GENOMIC DNA]</scope>
    <source>
        <strain evidence="6 7">Egypt</strain>
    </source>
</reference>
<dbReference type="AlphaFoldDB" id="A0A183ADB8"/>
<proteinExistence type="predicted"/>
<feature type="region of interest" description="Disordered" evidence="5">
    <location>
        <begin position="24"/>
        <end position="47"/>
    </location>
</feature>
<keyword evidence="3" id="KW-0677">Repeat</keyword>
<evidence type="ECO:0000313" key="6">
    <source>
        <dbReference type="EMBL" id="VDP74113.1"/>
    </source>
</evidence>
<feature type="compositionally biased region" description="Polar residues" evidence="5">
    <location>
        <begin position="397"/>
        <end position="411"/>
    </location>
</feature>
<dbReference type="PANTHER" id="PTHR45984">
    <property type="entry name" value="RNA (RNA) POLYMERASE II ASSOCIATED PROTEIN HOMOLOG"/>
    <property type="match status" value="1"/>
</dbReference>
<sequence length="719" mass="80496">MKQEDDGNSMTITSGVEDMVSRVKEKLSSKTIEHEGDEEERTLQYNESLPPVRRELCFKANSRSATRNACTGDGFAGKRVLKPRDYSEWEKLEKEWDKELNDESTNPVMNSSGQSVNEKGEQMLLSEPETRGLSKLSCRDLAKRAATMPDQTRRQLATKEKDKGNEKIQSQQWSKYVHSFSLPRACTKALFRSGRANYELHNLDEAERVLELLTDQDPTFTKAQNLLRTVRVEKSKRQNRKLPGGRRMIITDVGDSSDSCASGDEKSNEPDNTNTENTTEPGTAIPIPVTRTVQKAMDEPIKPEHDQTSDTASPAPSKPIQNSTNVKVKATTKESGKTKKLKVANSNRRRVVYPPSNPGQFGREGMVIEEVTDTESSGDDQTESGKEEDKNKMDTMKAQSDTISVSGSETFPQRYEKENEESALEQGDLEDAYSCYTRCIDVATQTGVSEQLAVSYRNRAIVALDMGYYQRVVDDCNEALKLQPGHPTALYRRALGRRGIGDYKGSVIDLEEAHKLLPNSANIQNELECSRKLLHTTQSENAKKSTDISNTNPTGTEFELINLSGSSSDHHIASAIDQQPVSVSPDPDWDIVEEKTVTRGSSEPEKNTENEAVIVLNNEAMRTEALDYLLIGIKLDAFMLDEIIQAMEWLCDTDSPSRIALDFTYNVMICLSQVPRFHCGLLLISDETIRAVHILIELMEQTAKFDDLARLKENYTTGF</sequence>
<dbReference type="Proteomes" id="UP000272942">
    <property type="component" value="Unassembled WGS sequence"/>
</dbReference>
<evidence type="ECO:0000313" key="8">
    <source>
        <dbReference type="WBParaSite" id="ECPE_0000496501-mRNA-1"/>
    </source>
</evidence>
<feature type="compositionally biased region" description="Basic and acidic residues" evidence="5">
    <location>
        <begin position="151"/>
        <end position="166"/>
    </location>
</feature>
<keyword evidence="7" id="KW-1185">Reference proteome</keyword>
<dbReference type="EMBL" id="UZAN01041789">
    <property type="protein sequence ID" value="VDP74113.1"/>
    <property type="molecule type" value="Genomic_DNA"/>
</dbReference>
<dbReference type="PANTHER" id="PTHR45984:SF1">
    <property type="entry name" value="SPAG1 AXONEMAL DYNEIN ASSEMBLY FACTOR"/>
    <property type="match status" value="1"/>
</dbReference>
<dbReference type="Gene3D" id="1.25.40.10">
    <property type="entry name" value="Tetratricopeptide repeat domain"/>
    <property type="match status" value="2"/>
</dbReference>
<dbReference type="WBParaSite" id="ECPE_0000496501-mRNA-1">
    <property type="protein sequence ID" value="ECPE_0000496501-mRNA-1"/>
    <property type="gene ID" value="ECPE_0000496501"/>
</dbReference>
<evidence type="ECO:0000256" key="1">
    <source>
        <dbReference type="ARBA" id="ARBA00004496"/>
    </source>
</evidence>
<feature type="compositionally biased region" description="Basic and acidic residues" evidence="5">
    <location>
        <begin position="383"/>
        <end position="395"/>
    </location>
</feature>
<keyword evidence="4" id="KW-0802">TPR repeat</keyword>
<feature type="region of interest" description="Disordered" evidence="5">
    <location>
        <begin position="234"/>
        <end position="288"/>
    </location>
</feature>
<feature type="compositionally biased region" description="Basic and acidic residues" evidence="5">
    <location>
        <begin position="24"/>
        <end position="34"/>
    </location>
</feature>
<feature type="compositionally biased region" description="Low complexity" evidence="5">
    <location>
        <begin position="270"/>
        <end position="281"/>
    </location>
</feature>
<evidence type="ECO:0000256" key="5">
    <source>
        <dbReference type="SAM" id="MobiDB-lite"/>
    </source>
</evidence>
<organism evidence="8">
    <name type="scientific">Echinostoma caproni</name>
    <dbReference type="NCBI Taxonomy" id="27848"/>
    <lineage>
        <taxon>Eukaryota</taxon>
        <taxon>Metazoa</taxon>
        <taxon>Spiralia</taxon>
        <taxon>Lophotrochozoa</taxon>
        <taxon>Platyhelminthes</taxon>
        <taxon>Trematoda</taxon>
        <taxon>Digenea</taxon>
        <taxon>Plagiorchiida</taxon>
        <taxon>Echinostomata</taxon>
        <taxon>Echinostomatoidea</taxon>
        <taxon>Echinostomatidae</taxon>
        <taxon>Echinostoma</taxon>
    </lineage>
</organism>
<dbReference type="GO" id="GO:0031072">
    <property type="term" value="F:heat shock protein binding"/>
    <property type="evidence" value="ECO:0007669"/>
    <property type="project" value="TreeGrafter"/>
</dbReference>
<evidence type="ECO:0000313" key="7">
    <source>
        <dbReference type="Proteomes" id="UP000272942"/>
    </source>
</evidence>
<feature type="compositionally biased region" description="Basic residues" evidence="5">
    <location>
        <begin position="338"/>
        <end position="351"/>
    </location>
</feature>
<dbReference type="GO" id="GO:0006626">
    <property type="term" value="P:protein targeting to mitochondrion"/>
    <property type="evidence" value="ECO:0007669"/>
    <property type="project" value="TreeGrafter"/>
</dbReference>
<dbReference type="SUPFAM" id="SSF48452">
    <property type="entry name" value="TPR-like"/>
    <property type="match status" value="1"/>
</dbReference>
<dbReference type="InterPro" id="IPR051982">
    <property type="entry name" value="CiliaryAsmbly_MitoImport"/>
</dbReference>
<dbReference type="OrthoDB" id="2942533at2759"/>
<feature type="region of interest" description="Disordered" evidence="5">
    <location>
        <begin position="300"/>
        <end position="426"/>
    </location>
</feature>
<feature type="region of interest" description="Disordered" evidence="5">
    <location>
        <begin position="146"/>
        <end position="170"/>
    </location>
</feature>
<dbReference type="GO" id="GO:0005739">
    <property type="term" value="C:mitochondrion"/>
    <property type="evidence" value="ECO:0007669"/>
    <property type="project" value="TreeGrafter"/>
</dbReference>
<evidence type="ECO:0000256" key="4">
    <source>
        <dbReference type="ARBA" id="ARBA00022803"/>
    </source>
</evidence>
<comment type="subcellular location">
    <subcellularLocation>
        <location evidence="1">Cytoplasm</location>
    </subcellularLocation>
</comment>
<keyword evidence="2" id="KW-0963">Cytoplasm</keyword>
<dbReference type="SMART" id="SM00028">
    <property type="entry name" value="TPR"/>
    <property type="match status" value="3"/>
</dbReference>
<protein>
    <submittedName>
        <fullName evidence="8">TPR_REGION domain-containing protein</fullName>
    </submittedName>
</protein>
<name>A0A183ADB8_9TREM</name>
<accession>A0A183ADB8</accession>
<dbReference type="InterPro" id="IPR011990">
    <property type="entry name" value="TPR-like_helical_dom_sf"/>
</dbReference>
<feature type="compositionally biased region" description="Acidic residues" evidence="5">
    <location>
        <begin position="370"/>
        <end position="382"/>
    </location>
</feature>
<dbReference type="GO" id="GO:0005829">
    <property type="term" value="C:cytosol"/>
    <property type="evidence" value="ECO:0007669"/>
    <property type="project" value="TreeGrafter"/>
</dbReference>
<evidence type="ECO:0000256" key="2">
    <source>
        <dbReference type="ARBA" id="ARBA00022490"/>
    </source>
</evidence>
<reference evidence="8" key="1">
    <citation type="submission" date="2016-06" db="UniProtKB">
        <authorList>
            <consortium name="WormBaseParasite"/>
        </authorList>
    </citation>
    <scope>IDENTIFICATION</scope>
</reference>
<dbReference type="InterPro" id="IPR019734">
    <property type="entry name" value="TPR_rpt"/>
</dbReference>